<gene>
    <name evidence="1" type="ORF">OWV82_015677</name>
</gene>
<sequence length="145" mass="14438">MGSKIFFLFGVSTAIFVLLLISSEVEARDLAESSSTTDLKKKAKEAATVPNGINDAKYGGYGSLYAPGYGAPPGGYGAPPGGYGAPPGGYGNPPGGYGNPPGGGYPTVPPGGGCPYGCCGAGYYGRGCRCCSYAGQAAVQPKPHN</sequence>
<keyword evidence="2" id="KW-1185">Reference proteome</keyword>
<evidence type="ECO:0000313" key="1">
    <source>
        <dbReference type="EMBL" id="KAJ4713613.1"/>
    </source>
</evidence>
<dbReference type="EMBL" id="CM051401">
    <property type="protein sequence ID" value="KAJ4713613.1"/>
    <property type="molecule type" value="Genomic_DNA"/>
</dbReference>
<dbReference type="Proteomes" id="UP001164539">
    <property type="component" value="Chromosome 8"/>
</dbReference>
<evidence type="ECO:0000313" key="2">
    <source>
        <dbReference type="Proteomes" id="UP001164539"/>
    </source>
</evidence>
<protein>
    <submittedName>
        <fullName evidence="1">Glycine rich protein</fullName>
    </submittedName>
</protein>
<reference evidence="1 2" key="1">
    <citation type="journal article" date="2023" name="Science">
        <title>Complex scaffold remodeling in plant triterpene biosynthesis.</title>
        <authorList>
            <person name="De La Pena R."/>
            <person name="Hodgson H."/>
            <person name="Liu J.C."/>
            <person name="Stephenson M.J."/>
            <person name="Martin A.C."/>
            <person name="Owen C."/>
            <person name="Harkess A."/>
            <person name="Leebens-Mack J."/>
            <person name="Jimenez L.E."/>
            <person name="Osbourn A."/>
            <person name="Sattely E.S."/>
        </authorList>
    </citation>
    <scope>NUCLEOTIDE SEQUENCE [LARGE SCALE GENOMIC DNA]</scope>
    <source>
        <strain evidence="2">cv. JPN11</strain>
        <tissue evidence="1">Leaf</tissue>
    </source>
</reference>
<accession>A0ACC1XQJ9</accession>
<proteinExistence type="predicted"/>
<name>A0ACC1XQJ9_MELAZ</name>
<organism evidence="1 2">
    <name type="scientific">Melia azedarach</name>
    <name type="common">Chinaberry tree</name>
    <dbReference type="NCBI Taxonomy" id="155640"/>
    <lineage>
        <taxon>Eukaryota</taxon>
        <taxon>Viridiplantae</taxon>
        <taxon>Streptophyta</taxon>
        <taxon>Embryophyta</taxon>
        <taxon>Tracheophyta</taxon>
        <taxon>Spermatophyta</taxon>
        <taxon>Magnoliopsida</taxon>
        <taxon>eudicotyledons</taxon>
        <taxon>Gunneridae</taxon>
        <taxon>Pentapetalae</taxon>
        <taxon>rosids</taxon>
        <taxon>malvids</taxon>
        <taxon>Sapindales</taxon>
        <taxon>Meliaceae</taxon>
        <taxon>Melia</taxon>
    </lineage>
</organism>
<comment type="caution">
    <text evidence="1">The sequence shown here is derived from an EMBL/GenBank/DDBJ whole genome shotgun (WGS) entry which is preliminary data.</text>
</comment>